<keyword evidence="9" id="KW-0540">Nuclease</keyword>
<dbReference type="InterPro" id="IPR042120">
    <property type="entry name" value="MutL_C_dimsub"/>
</dbReference>
<dbReference type="InterPro" id="IPR014790">
    <property type="entry name" value="MutL_C"/>
</dbReference>
<gene>
    <name evidence="5 9" type="primary">mutL</name>
    <name evidence="9" type="ORF">JIV24_08740</name>
</gene>
<dbReference type="Gene3D" id="3.30.1540.20">
    <property type="entry name" value="MutL, C-terminal domain, dimerisation subdomain"/>
    <property type="match status" value="1"/>
</dbReference>
<dbReference type="Proteomes" id="UP000605676">
    <property type="component" value="Unassembled WGS sequence"/>
</dbReference>
<evidence type="ECO:0000313" key="9">
    <source>
        <dbReference type="EMBL" id="MBK3517419.1"/>
    </source>
</evidence>
<dbReference type="InterPro" id="IPR013507">
    <property type="entry name" value="DNA_mismatch_S5_2-like"/>
</dbReference>
<dbReference type="PROSITE" id="PS00058">
    <property type="entry name" value="DNA_MISMATCH_REPAIR_1"/>
    <property type="match status" value="1"/>
</dbReference>
<comment type="caution">
    <text evidence="9">The sequence shown here is derived from an EMBL/GenBank/DDBJ whole genome shotgun (WGS) entry which is preliminary data.</text>
</comment>
<dbReference type="InterPro" id="IPR038973">
    <property type="entry name" value="MutL/Mlh/Pms-like"/>
</dbReference>
<dbReference type="NCBIfam" id="TIGR00585">
    <property type="entry name" value="mutl"/>
    <property type="match status" value="1"/>
</dbReference>
<keyword evidence="3 5" id="KW-0227">DNA damage</keyword>
<dbReference type="SUPFAM" id="SSF118116">
    <property type="entry name" value="DNA mismatch repair protein MutL"/>
    <property type="match status" value="1"/>
</dbReference>
<dbReference type="InterPro" id="IPR014721">
    <property type="entry name" value="Ribsml_uS5_D2-typ_fold_subgr"/>
</dbReference>
<evidence type="ECO:0000256" key="5">
    <source>
        <dbReference type="HAMAP-Rule" id="MF_00149"/>
    </source>
</evidence>
<feature type="domain" description="MutL C-terminal dimerisation" evidence="7">
    <location>
        <begin position="454"/>
        <end position="596"/>
    </location>
</feature>
<organism evidence="9 10">
    <name type="scientific">Carboxylicivirga marina</name>
    <dbReference type="NCBI Taxonomy" id="2800988"/>
    <lineage>
        <taxon>Bacteria</taxon>
        <taxon>Pseudomonadati</taxon>
        <taxon>Bacteroidota</taxon>
        <taxon>Bacteroidia</taxon>
        <taxon>Marinilabiliales</taxon>
        <taxon>Marinilabiliaceae</taxon>
        <taxon>Carboxylicivirga</taxon>
    </lineage>
</organism>
<keyword evidence="10" id="KW-1185">Reference proteome</keyword>
<dbReference type="CDD" id="cd00782">
    <property type="entry name" value="MutL_Trans"/>
    <property type="match status" value="1"/>
</dbReference>
<dbReference type="Pfam" id="PF13589">
    <property type="entry name" value="HATPase_c_3"/>
    <property type="match status" value="1"/>
</dbReference>
<comment type="similarity">
    <text evidence="1 5">Belongs to the DNA mismatch repair MutL/HexB family.</text>
</comment>
<keyword evidence="9" id="KW-0378">Hydrolase</keyword>
<name>A0ABS1HIC1_9BACT</name>
<dbReference type="CDD" id="cd16926">
    <property type="entry name" value="HATPase_MutL-MLH-PMS-like"/>
    <property type="match status" value="1"/>
</dbReference>
<accession>A0ABS1HIC1</accession>
<evidence type="ECO:0000259" key="8">
    <source>
        <dbReference type="SMART" id="SM01340"/>
    </source>
</evidence>
<dbReference type="InterPro" id="IPR037198">
    <property type="entry name" value="MutL_C_sf"/>
</dbReference>
<keyword evidence="4 5" id="KW-0234">DNA repair</keyword>
<dbReference type="InterPro" id="IPR020568">
    <property type="entry name" value="Ribosomal_Su5_D2-typ_SF"/>
</dbReference>
<dbReference type="Pfam" id="PF08676">
    <property type="entry name" value="MutL_C"/>
    <property type="match status" value="1"/>
</dbReference>
<dbReference type="Gene3D" id="3.30.1370.100">
    <property type="entry name" value="MutL, C-terminal domain, regulatory subdomain"/>
    <property type="match status" value="1"/>
</dbReference>
<dbReference type="HAMAP" id="MF_00149">
    <property type="entry name" value="DNA_mis_repair"/>
    <property type="match status" value="1"/>
</dbReference>
<dbReference type="EMBL" id="JAENRR010000016">
    <property type="protein sequence ID" value="MBK3517419.1"/>
    <property type="molecule type" value="Genomic_DNA"/>
</dbReference>
<dbReference type="Gene3D" id="3.30.565.10">
    <property type="entry name" value="Histidine kinase-like ATPase, C-terminal domain"/>
    <property type="match status" value="1"/>
</dbReference>
<dbReference type="InterPro" id="IPR002099">
    <property type="entry name" value="MutL/Mlh/PMS"/>
</dbReference>
<dbReference type="PANTHER" id="PTHR10073:SF12">
    <property type="entry name" value="DNA MISMATCH REPAIR PROTEIN MLH1"/>
    <property type="match status" value="1"/>
</dbReference>
<dbReference type="SMART" id="SM01340">
    <property type="entry name" value="DNA_mis_repair"/>
    <property type="match status" value="1"/>
</dbReference>
<evidence type="ECO:0000313" key="10">
    <source>
        <dbReference type="Proteomes" id="UP000605676"/>
    </source>
</evidence>
<protein>
    <recommendedName>
        <fullName evidence="2 5">DNA mismatch repair protein MutL</fullName>
    </recommendedName>
</protein>
<dbReference type="GO" id="GO:0004519">
    <property type="term" value="F:endonuclease activity"/>
    <property type="evidence" value="ECO:0007669"/>
    <property type="project" value="UniProtKB-KW"/>
</dbReference>
<dbReference type="Gene3D" id="3.30.230.10">
    <property type="match status" value="1"/>
</dbReference>
<dbReference type="SMART" id="SM00853">
    <property type="entry name" value="MutL_C"/>
    <property type="match status" value="1"/>
</dbReference>
<evidence type="ECO:0000259" key="7">
    <source>
        <dbReference type="SMART" id="SM00853"/>
    </source>
</evidence>
<dbReference type="InterPro" id="IPR042121">
    <property type="entry name" value="MutL_C_regsub"/>
</dbReference>
<evidence type="ECO:0000256" key="1">
    <source>
        <dbReference type="ARBA" id="ARBA00006082"/>
    </source>
</evidence>
<dbReference type="PANTHER" id="PTHR10073">
    <property type="entry name" value="DNA MISMATCH REPAIR PROTEIN MLH, PMS, MUTL"/>
    <property type="match status" value="1"/>
</dbReference>
<evidence type="ECO:0000256" key="3">
    <source>
        <dbReference type="ARBA" id="ARBA00022763"/>
    </source>
</evidence>
<dbReference type="RefSeq" id="WP_200464649.1">
    <property type="nucleotide sequence ID" value="NZ_JAENRR010000016.1"/>
</dbReference>
<feature type="domain" description="DNA mismatch repair protein S5" evidence="8">
    <location>
        <begin position="209"/>
        <end position="327"/>
    </location>
</feature>
<evidence type="ECO:0000256" key="6">
    <source>
        <dbReference type="SAM" id="MobiDB-lite"/>
    </source>
</evidence>
<keyword evidence="9" id="KW-0255">Endonuclease</keyword>
<dbReference type="InterPro" id="IPR036890">
    <property type="entry name" value="HATPase_C_sf"/>
</dbReference>
<evidence type="ECO:0000256" key="2">
    <source>
        <dbReference type="ARBA" id="ARBA00021975"/>
    </source>
</evidence>
<dbReference type="Pfam" id="PF01119">
    <property type="entry name" value="DNA_mis_repair"/>
    <property type="match status" value="1"/>
</dbReference>
<sequence>MSNVIQLLPDSVANQIAAGEVIQRPASVIKELMENAIDAGATNIQVITKDAGKSLIQVIDNGSGMAETDARMAFERHATSKISEASDLFDLRTMGFRGEALASIAAVAQVELKTRRADDDLGVQINISASQVESQEPVQCSVGSQFCIKNLFFNVPARRRFLKKTSTELRHIINEFQRVALANPLVALSLTHNEVPMFSLPAGNNKQRVVNMNGKQMGNNLIPINTDTVMVKISGFIGKPESAKKSMGDQFFFVNNRYMRHPYLHRAVMDAYDNILQPETIPAYFIFLEVDPQIIDVNIHPTKTEIKFEDERAIWQILNAAIRESLGKFNLMPSIDFDTTDQVHIPVSHKEGELVEPSVEVNPFYNPFEEESKQSAPSYNGGGGGTATFQSKASAAGWENLYEDNKSNELPDFSALANAEMDREEKPFEEQQQEPVQQTFLSSGSKDEAIGNSRFFQLKNRYILTSVKSGLMMIDQKRAHERIVFEGFIRTLQSGASLSQKSLFPEELSFGPEEVAMVGELKEDLMTLGLELEQANEETFKVLSTPAGLENVSAAQLIDGILTDFRDGEVDLQKEVTEQIAMSMARRAAIPYGKVLSSLEMGELFDQLFACQVPNFSPSGKTIISIMDMDEMLKRFA</sequence>
<comment type="function">
    <text evidence="5">This protein is involved in the repair of mismatches in DNA. It is required for dam-dependent methyl-directed DNA mismatch repair. May act as a 'molecular matchmaker', a protein that promotes the formation of a stable complex between two or more DNA-binding proteins in an ATP-dependent manner without itself being part of a final effector complex.</text>
</comment>
<reference evidence="9 10" key="1">
    <citation type="submission" date="2021-01" db="EMBL/GenBank/DDBJ databases">
        <title>Carboxyliciviraga sp.nov., isolated from coastal sediments.</title>
        <authorList>
            <person name="Lu D."/>
            <person name="Zhang T."/>
        </authorList>
    </citation>
    <scope>NUCLEOTIDE SEQUENCE [LARGE SCALE GENOMIC DNA]</scope>
    <source>
        <strain evidence="9 10">N1Y132</strain>
    </source>
</reference>
<dbReference type="SUPFAM" id="SSF54211">
    <property type="entry name" value="Ribosomal protein S5 domain 2-like"/>
    <property type="match status" value="1"/>
</dbReference>
<evidence type="ECO:0000256" key="4">
    <source>
        <dbReference type="ARBA" id="ARBA00023204"/>
    </source>
</evidence>
<dbReference type="InterPro" id="IPR020667">
    <property type="entry name" value="DNA_mismatch_repair_MutL"/>
</dbReference>
<feature type="region of interest" description="Disordered" evidence="6">
    <location>
        <begin position="423"/>
        <end position="444"/>
    </location>
</feature>
<dbReference type="InterPro" id="IPR014762">
    <property type="entry name" value="DNA_mismatch_repair_CS"/>
</dbReference>
<dbReference type="SUPFAM" id="SSF55874">
    <property type="entry name" value="ATPase domain of HSP90 chaperone/DNA topoisomerase II/histidine kinase"/>
    <property type="match status" value="1"/>
</dbReference>
<proteinExistence type="inferred from homology"/>